<accession>C3YBN6</accession>
<dbReference type="InterPro" id="IPR052302">
    <property type="entry name" value="Neurotrophin_rcpt-DD"/>
</dbReference>
<evidence type="ECO:0000313" key="4">
    <source>
        <dbReference type="EMBL" id="EEN62393.1"/>
    </source>
</evidence>
<feature type="chain" id="PRO_5002935398" evidence="3">
    <location>
        <begin position="25"/>
        <end position="498"/>
    </location>
</feature>
<keyword evidence="2" id="KW-0812">Transmembrane</keyword>
<keyword evidence="2" id="KW-0472">Membrane</keyword>
<protein>
    <submittedName>
        <fullName evidence="4">Uncharacterized protein</fullName>
    </submittedName>
</protein>
<dbReference type="PANTHER" id="PTHR46605">
    <property type="entry name" value="TUMOR NECROSIS FACTOR RECEPTOR"/>
    <property type="match status" value="1"/>
</dbReference>
<feature type="signal peptide" evidence="3">
    <location>
        <begin position="1"/>
        <end position="24"/>
    </location>
</feature>
<sequence>MRTNNRRRLIHRLLAVFRAVPVETQHPCRTRPWWTGGATSVADPKLKAVRLPLVIISVNTESDKHAKNMTHLCERAQENVSLVKVALRGDITLQIVPMSVDRSCNPQIVAIVLSDAISDENRTTLYADRHSNNVRAFGHEEMTNVTCLVNTREETYQHVFTTPLSSTPDDNVCTEKTQASRTVSSALGDTLCSGDGVTLTTREPTIKTTELTLNQTTPSTNGTVKEKSTRVVIITVVVLGVVLVALFAMYVIRRQRCCSRGDQAAQAAGHLAGAHGTAPSQSSGDDPQYSVIPDEYYNQQNTEISTTPQTDNDYSQIPDEYYNYYNTRPGAQHPYWEIPDEYYNYYNTRPGAQHPYWEIPDEYYNYYNTRPGAHPYWEIPDEYYNYYNTRPGAQHPYWEIPDEYYNRYNTFPPTCRAVASEVALPSSTRQGGKHPSYDTAPQVWRDPQNYQIPARGRPTNIRAQEMPENGNSLHRYMGLIGNYKYNRRRLSSLLGDPR</sequence>
<name>C3YBN6_BRAFL</name>
<feature type="region of interest" description="Disordered" evidence="1">
    <location>
        <begin position="273"/>
        <end position="292"/>
    </location>
</feature>
<organism>
    <name type="scientific">Branchiostoma floridae</name>
    <name type="common">Florida lancelet</name>
    <name type="synonym">Amphioxus</name>
    <dbReference type="NCBI Taxonomy" id="7739"/>
    <lineage>
        <taxon>Eukaryota</taxon>
        <taxon>Metazoa</taxon>
        <taxon>Chordata</taxon>
        <taxon>Cephalochordata</taxon>
        <taxon>Leptocardii</taxon>
        <taxon>Amphioxiformes</taxon>
        <taxon>Branchiostomatidae</taxon>
        <taxon>Branchiostoma</taxon>
    </lineage>
</organism>
<dbReference type="PANTHER" id="PTHR46605:SF2">
    <property type="entry name" value="TNFR-CYS DOMAIN-CONTAINING PROTEIN"/>
    <property type="match status" value="1"/>
</dbReference>
<reference evidence="4" key="1">
    <citation type="journal article" date="2008" name="Nature">
        <title>The amphioxus genome and the evolution of the chordate karyotype.</title>
        <authorList>
            <consortium name="US DOE Joint Genome Institute (JGI-PGF)"/>
            <person name="Putnam N.H."/>
            <person name="Butts T."/>
            <person name="Ferrier D.E.K."/>
            <person name="Furlong R.F."/>
            <person name="Hellsten U."/>
            <person name="Kawashima T."/>
            <person name="Robinson-Rechavi M."/>
            <person name="Shoguchi E."/>
            <person name="Terry A."/>
            <person name="Yu J.-K."/>
            <person name="Benito-Gutierrez E.L."/>
            <person name="Dubchak I."/>
            <person name="Garcia-Fernandez J."/>
            <person name="Gibson-Brown J.J."/>
            <person name="Grigoriev I.V."/>
            <person name="Horton A.C."/>
            <person name="de Jong P.J."/>
            <person name="Jurka J."/>
            <person name="Kapitonov V.V."/>
            <person name="Kohara Y."/>
            <person name="Kuroki Y."/>
            <person name="Lindquist E."/>
            <person name="Lucas S."/>
            <person name="Osoegawa K."/>
            <person name="Pennacchio L.A."/>
            <person name="Salamov A.A."/>
            <person name="Satou Y."/>
            <person name="Sauka-Spengler T."/>
            <person name="Schmutz J."/>
            <person name="Shin-I T."/>
            <person name="Toyoda A."/>
            <person name="Bronner-Fraser M."/>
            <person name="Fujiyama A."/>
            <person name="Holland L.Z."/>
            <person name="Holland P.W.H."/>
            <person name="Satoh N."/>
            <person name="Rokhsar D.S."/>
        </authorList>
    </citation>
    <scope>NUCLEOTIDE SEQUENCE [LARGE SCALE GENOMIC DNA]</scope>
    <source>
        <strain evidence="4">S238N-H82</strain>
        <tissue evidence="4">Testes</tissue>
    </source>
</reference>
<evidence type="ECO:0000256" key="1">
    <source>
        <dbReference type="SAM" id="MobiDB-lite"/>
    </source>
</evidence>
<dbReference type="InParanoid" id="C3YBN6"/>
<keyword evidence="3" id="KW-0732">Signal</keyword>
<proteinExistence type="predicted"/>
<dbReference type="AlphaFoldDB" id="C3YBN6"/>
<gene>
    <name evidence="4" type="ORF">BRAFLDRAFT_67630</name>
</gene>
<feature type="transmembrane region" description="Helical" evidence="2">
    <location>
        <begin position="231"/>
        <end position="252"/>
    </location>
</feature>
<evidence type="ECO:0000256" key="3">
    <source>
        <dbReference type="SAM" id="SignalP"/>
    </source>
</evidence>
<evidence type="ECO:0000256" key="2">
    <source>
        <dbReference type="SAM" id="Phobius"/>
    </source>
</evidence>
<dbReference type="EMBL" id="GG666497">
    <property type="protein sequence ID" value="EEN62393.1"/>
    <property type="molecule type" value="Genomic_DNA"/>
</dbReference>
<keyword evidence="2" id="KW-1133">Transmembrane helix</keyword>